<dbReference type="KEGG" id="mvu:Metvu_0033"/>
<keyword evidence="5 6" id="KW-0472">Membrane</keyword>
<dbReference type="HOGENOM" id="CLU_929424_0_0_2"/>
<comment type="subcellular location">
    <subcellularLocation>
        <location evidence="1">Cell membrane</location>
        <topology evidence="1">Multi-pass membrane protein</topology>
    </subcellularLocation>
</comment>
<evidence type="ECO:0000259" key="7">
    <source>
        <dbReference type="Pfam" id="PF00482"/>
    </source>
</evidence>
<dbReference type="GO" id="GO:0005886">
    <property type="term" value="C:plasma membrane"/>
    <property type="evidence" value="ECO:0007669"/>
    <property type="project" value="UniProtKB-SubCell"/>
</dbReference>
<dbReference type="PANTHER" id="PTHR35007">
    <property type="entry name" value="INTEGRAL MEMBRANE PROTEIN-RELATED"/>
    <property type="match status" value="1"/>
</dbReference>
<proteinExistence type="predicted"/>
<evidence type="ECO:0000313" key="8">
    <source>
        <dbReference type="EMBL" id="ACX71905.1"/>
    </source>
</evidence>
<organism evidence="8 9">
    <name type="scientific">Methanocaldococcus vulcanius (strain ATCC 700851 / DSM 12094 / M7)</name>
    <name type="common">Methanococcus vulcanius</name>
    <dbReference type="NCBI Taxonomy" id="579137"/>
    <lineage>
        <taxon>Archaea</taxon>
        <taxon>Methanobacteriati</taxon>
        <taxon>Methanobacteriota</taxon>
        <taxon>Methanomada group</taxon>
        <taxon>Methanococci</taxon>
        <taxon>Methanococcales</taxon>
        <taxon>Methanocaldococcaceae</taxon>
        <taxon>Methanocaldococcus</taxon>
    </lineage>
</organism>
<feature type="domain" description="Type II secretion system protein GspF" evidence="7">
    <location>
        <begin position="95"/>
        <end position="219"/>
    </location>
</feature>
<evidence type="ECO:0000256" key="6">
    <source>
        <dbReference type="SAM" id="Phobius"/>
    </source>
</evidence>
<dbReference type="STRING" id="579137.Metvu_0033"/>
<dbReference type="AlphaFoldDB" id="C9REA3"/>
<evidence type="ECO:0000256" key="4">
    <source>
        <dbReference type="ARBA" id="ARBA00022989"/>
    </source>
</evidence>
<reference evidence="8" key="1">
    <citation type="submission" date="2009-10" db="EMBL/GenBank/DDBJ databases">
        <title>Complete sequence of chromosome of Methanocaldococcus vulcanius M7.</title>
        <authorList>
            <consortium name="US DOE Joint Genome Institute"/>
            <person name="Lucas S."/>
            <person name="Copeland A."/>
            <person name="Lapidus A."/>
            <person name="Glavina del Rio T."/>
            <person name="Dalin E."/>
            <person name="Tice H."/>
            <person name="Bruce D."/>
            <person name="Goodwin L."/>
            <person name="Pitluck S."/>
            <person name="Lcollab F.I."/>
            <person name="Brettin T."/>
            <person name="Detter J.C."/>
            <person name="Han C."/>
            <person name="Tapia R."/>
            <person name="Kuske C.R."/>
            <person name="Schmutz J."/>
            <person name="Larimer F."/>
            <person name="Land M."/>
            <person name="Hauser L."/>
            <person name="Kyrpides N."/>
            <person name="Ovchinikova G."/>
            <person name="Sieprawska-Lupa M."/>
            <person name="Whitman W.B."/>
            <person name="Woyke T."/>
        </authorList>
    </citation>
    <scope>NUCLEOTIDE SEQUENCE [LARGE SCALE GENOMIC DNA]</scope>
    <source>
        <strain evidence="8">M7</strain>
    </source>
</reference>
<feature type="transmembrane region" description="Helical" evidence="6">
    <location>
        <begin position="244"/>
        <end position="267"/>
    </location>
</feature>
<keyword evidence="3 6" id="KW-0812">Transmembrane</keyword>
<feature type="transmembrane region" description="Helical" evidence="6">
    <location>
        <begin position="193"/>
        <end position="224"/>
    </location>
</feature>
<accession>C9REA3</accession>
<sequence>MVMNRYLELIYYHTIKKNVIVLKKLGRNIDEKKFLAFIGVLIILSMIIFHVINLTIKGMIIAIALYVGALISLPSILYENKMETLENNIPQALYIMILTLESGRSINEALEEVVKNNIKEVSNVFKKVLYLMEKQKISFEEAMTIVSNLYDSKVLKMLARIMIENRKYGGNLADSLRVLAKTLEDFRLYKRQLLSVTASGLAVGFIILCGVIPAVAALLGAYLITISKMMGGVAPVPPVKPSEISKGLEIIQIGTAMVGALFSIPIFGIKIGRMFLISSITMTVGVFAYYVILKIAPTMFT</sequence>
<evidence type="ECO:0000256" key="3">
    <source>
        <dbReference type="ARBA" id="ARBA00022692"/>
    </source>
</evidence>
<dbReference type="Proteomes" id="UP000002063">
    <property type="component" value="Chromosome"/>
</dbReference>
<dbReference type="eggNOG" id="arCOG01811">
    <property type="taxonomic scope" value="Archaea"/>
</dbReference>
<evidence type="ECO:0000256" key="2">
    <source>
        <dbReference type="ARBA" id="ARBA00022475"/>
    </source>
</evidence>
<dbReference type="InterPro" id="IPR018076">
    <property type="entry name" value="T2SS_GspF_dom"/>
</dbReference>
<evidence type="ECO:0000256" key="1">
    <source>
        <dbReference type="ARBA" id="ARBA00004651"/>
    </source>
</evidence>
<keyword evidence="9" id="KW-1185">Reference proteome</keyword>
<feature type="transmembrane region" description="Helical" evidence="6">
    <location>
        <begin position="274"/>
        <end position="292"/>
    </location>
</feature>
<dbReference type="PANTHER" id="PTHR35007:SF2">
    <property type="entry name" value="PILUS ASSEMBLE PROTEIN"/>
    <property type="match status" value="1"/>
</dbReference>
<feature type="transmembrane region" description="Helical" evidence="6">
    <location>
        <begin position="34"/>
        <end position="52"/>
    </location>
</feature>
<keyword evidence="4 6" id="KW-1133">Transmembrane helix</keyword>
<dbReference type="Pfam" id="PF00482">
    <property type="entry name" value="T2SSF"/>
    <property type="match status" value="1"/>
</dbReference>
<gene>
    <name evidence="8" type="ordered locus">Metvu_0033</name>
</gene>
<name>C9REA3_METVM</name>
<dbReference type="EMBL" id="CP001787">
    <property type="protein sequence ID" value="ACX71905.1"/>
    <property type="molecule type" value="Genomic_DNA"/>
</dbReference>
<protein>
    <submittedName>
        <fullName evidence="8">Type II secretion system F domain protein</fullName>
    </submittedName>
</protein>
<evidence type="ECO:0000256" key="5">
    <source>
        <dbReference type="ARBA" id="ARBA00023136"/>
    </source>
</evidence>
<keyword evidence="2" id="KW-1003">Cell membrane</keyword>
<evidence type="ECO:0000313" key="9">
    <source>
        <dbReference type="Proteomes" id="UP000002063"/>
    </source>
</evidence>
<feature type="transmembrane region" description="Helical" evidence="6">
    <location>
        <begin position="58"/>
        <end position="78"/>
    </location>
</feature>